<protein>
    <submittedName>
        <fullName evidence="1">Uncharacterized protein</fullName>
    </submittedName>
</protein>
<evidence type="ECO:0000313" key="2">
    <source>
        <dbReference type="Proteomes" id="UP000035027"/>
    </source>
</evidence>
<gene>
    <name evidence="1" type="ORF">LsR_00305</name>
</gene>
<dbReference type="AlphaFoldDB" id="A0A0F7PUW7"/>
<proteinExistence type="predicted"/>
<sequence length="103" mass="11774">MKKLEKKKVVVMEHLNLDDIGLTDRVQYNAAVANFNQIQRTVNSNTDEIKSELDSKANLHDINDKIDALNEDWKARLKRVTLGTDEETIENIVTKILIEKGVI</sequence>
<accession>A0A0F7PUW7</accession>
<evidence type="ECO:0000313" key="1">
    <source>
        <dbReference type="EMBL" id="AKI03856.1"/>
    </source>
</evidence>
<reference evidence="1 2" key="1">
    <citation type="submission" date="2015-05" db="EMBL/GenBank/DDBJ databases">
        <title>Complete genome sequence of Lactobacillus salivarius Ren, a probiotic strain with antitumor activity.</title>
        <authorList>
            <person name="Sun E."/>
            <person name="Zhao L."/>
            <person name="Liu S."/>
            <person name="Zhang M."/>
            <person name="Guo H."/>
            <person name="Ren F."/>
        </authorList>
    </citation>
    <scope>NUCLEOTIDE SEQUENCE [LARGE SCALE GENOMIC DNA]</scope>
    <source>
        <strain evidence="1 2">Ren</strain>
    </source>
</reference>
<organism evidence="1 2">
    <name type="scientific">Ligilactobacillus salivarius str. Ren</name>
    <dbReference type="NCBI Taxonomy" id="1194971"/>
    <lineage>
        <taxon>Bacteria</taxon>
        <taxon>Bacillati</taxon>
        <taxon>Bacillota</taxon>
        <taxon>Bacilli</taxon>
        <taxon>Lactobacillales</taxon>
        <taxon>Lactobacillaceae</taxon>
        <taxon>Ligilactobacillus</taxon>
    </lineage>
</organism>
<name>A0A0F7PUW7_9LACO</name>
<dbReference type="Proteomes" id="UP000035027">
    <property type="component" value="Chromosome"/>
</dbReference>
<dbReference type="PATRIC" id="fig|1194971.3.peg.306"/>
<dbReference type="EMBL" id="CP011403">
    <property type="protein sequence ID" value="AKI03856.1"/>
    <property type="molecule type" value="Genomic_DNA"/>
</dbReference>